<dbReference type="GeneID" id="120272038"/>
<sequence>MFSDADSSFLIHEVTKEEVYLTILNLPTGCFSGPANNVFNGDLIALDVALHFTWERNTLIKHVFINSCTTISALNNAHSPISLRFDDVISNTKFLMNMNGNPSLHITPPNWLGPTISLTTISLNHHALNLFLSKQELPYWIMKNFTIVGFHFY</sequence>
<name>A0AB40C6Z7_DIOCR</name>
<evidence type="ECO:0000313" key="1">
    <source>
        <dbReference type="Proteomes" id="UP001515500"/>
    </source>
</evidence>
<organism evidence="1 2">
    <name type="scientific">Dioscorea cayennensis subsp. rotundata</name>
    <name type="common">White Guinea yam</name>
    <name type="synonym">Dioscorea rotundata</name>
    <dbReference type="NCBI Taxonomy" id="55577"/>
    <lineage>
        <taxon>Eukaryota</taxon>
        <taxon>Viridiplantae</taxon>
        <taxon>Streptophyta</taxon>
        <taxon>Embryophyta</taxon>
        <taxon>Tracheophyta</taxon>
        <taxon>Spermatophyta</taxon>
        <taxon>Magnoliopsida</taxon>
        <taxon>Liliopsida</taxon>
        <taxon>Dioscoreales</taxon>
        <taxon>Dioscoreaceae</taxon>
        <taxon>Dioscorea</taxon>
    </lineage>
</organism>
<gene>
    <name evidence="2" type="primary">LOC120272038</name>
</gene>
<proteinExistence type="predicted"/>
<dbReference type="RefSeq" id="XP_039134690.1">
    <property type="nucleotide sequence ID" value="XM_039278756.1"/>
</dbReference>
<keyword evidence="1" id="KW-1185">Reference proteome</keyword>
<reference evidence="2" key="1">
    <citation type="submission" date="2025-08" db="UniProtKB">
        <authorList>
            <consortium name="RefSeq"/>
        </authorList>
    </citation>
    <scope>IDENTIFICATION</scope>
</reference>
<dbReference type="Proteomes" id="UP001515500">
    <property type="component" value="Chromosome 11"/>
</dbReference>
<evidence type="ECO:0000313" key="2">
    <source>
        <dbReference type="RefSeq" id="XP_039134690.1"/>
    </source>
</evidence>
<dbReference type="AlphaFoldDB" id="A0AB40C6Z7"/>
<protein>
    <submittedName>
        <fullName evidence="2">Uncharacterized protein LOC120272038</fullName>
    </submittedName>
</protein>
<accession>A0AB40C6Z7</accession>